<dbReference type="SUPFAM" id="SSF48371">
    <property type="entry name" value="ARM repeat"/>
    <property type="match status" value="1"/>
</dbReference>
<dbReference type="InterPro" id="IPR016024">
    <property type="entry name" value="ARM-type_fold"/>
</dbReference>
<feature type="compositionally biased region" description="Polar residues" evidence="1">
    <location>
        <begin position="281"/>
        <end position="294"/>
    </location>
</feature>
<proteinExistence type="predicted"/>
<evidence type="ECO:0000256" key="1">
    <source>
        <dbReference type="SAM" id="MobiDB-lite"/>
    </source>
</evidence>
<dbReference type="SUPFAM" id="SSF56112">
    <property type="entry name" value="Protein kinase-like (PK-like)"/>
    <property type="match status" value="2"/>
</dbReference>
<dbReference type="GO" id="GO:0004674">
    <property type="term" value="F:protein serine/threonine kinase activity"/>
    <property type="evidence" value="ECO:0007669"/>
    <property type="project" value="TreeGrafter"/>
</dbReference>
<dbReference type="InterPro" id="IPR011989">
    <property type="entry name" value="ARM-like"/>
</dbReference>
<dbReference type="Pfam" id="PF07714">
    <property type="entry name" value="PK_Tyr_Ser-Thr"/>
    <property type="match status" value="1"/>
</dbReference>
<dbReference type="Proteomes" id="UP001383192">
    <property type="component" value="Unassembled WGS sequence"/>
</dbReference>
<dbReference type="PANTHER" id="PTHR44329:SF260">
    <property type="entry name" value="PROTEIN KINASE DOMAIN-CONTAINING PROTEIN"/>
    <property type="match status" value="1"/>
</dbReference>
<dbReference type="AlphaFoldDB" id="A0AAW0D137"/>
<organism evidence="3 4">
    <name type="scientific">Paramarasmius palmivorus</name>
    <dbReference type="NCBI Taxonomy" id="297713"/>
    <lineage>
        <taxon>Eukaryota</taxon>
        <taxon>Fungi</taxon>
        <taxon>Dikarya</taxon>
        <taxon>Basidiomycota</taxon>
        <taxon>Agaricomycotina</taxon>
        <taxon>Agaricomycetes</taxon>
        <taxon>Agaricomycetidae</taxon>
        <taxon>Agaricales</taxon>
        <taxon>Marasmiineae</taxon>
        <taxon>Marasmiaceae</taxon>
        <taxon>Paramarasmius</taxon>
    </lineage>
</organism>
<dbReference type="InterPro" id="IPR051681">
    <property type="entry name" value="Ser/Thr_Kinases-Pseudokinases"/>
</dbReference>
<evidence type="ECO:0000313" key="3">
    <source>
        <dbReference type="EMBL" id="KAK7046115.1"/>
    </source>
</evidence>
<feature type="compositionally biased region" description="Polar residues" evidence="1">
    <location>
        <begin position="424"/>
        <end position="461"/>
    </location>
</feature>
<evidence type="ECO:0000313" key="4">
    <source>
        <dbReference type="Proteomes" id="UP001383192"/>
    </source>
</evidence>
<comment type="caution">
    <text evidence="3">The sequence shown here is derived from an EMBL/GenBank/DDBJ whole genome shotgun (WGS) entry which is preliminary data.</text>
</comment>
<feature type="domain" description="Protein kinase" evidence="2">
    <location>
        <begin position="1"/>
        <end position="277"/>
    </location>
</feature>
<evidence type="ECO:0000259" key="2">
    <source>
        <dbReference type="PROSITE" id="PS50011"/>
    </source>
</evidence>
<dbReference type="InterPro" id="IPR001245">
    <property type="entry name" value="Ser-Thr/Tyr_kinase_cat_dom"/>
</dbReference>
<dbReference type="PANTHER" id="PTHR44329">
    <property type="entry name" value="SERINE/THREONINE-PROTEIN KINASE TNNI3K-RELATED"/>
    <property type="match status" value="1"/>
</dbReference>
<keyword evidence="4" id="KW-1185">Reference proteome</keyword>
<feature type="compositionally biased region" description="Low complexity" evidence="1">
    <location>
        <begin position="386"/>
        <end position="406"/>
    </location>
</feature>
<gene>
    <name evidence="3" type="ORF">VNI00_007118</name>
</gene>
<reference evidence="3 4" key="1">
    <citation type="submission" date="2024-01" db="EMBL/GenBank/DDBJ databases">
        <title>A draft genome for a cacao thread blight-causing isolate of Paramarasmius palmivorus.</title>
        <authorList>
            <person name="Baruah I.K."/>
            <person name="Bukari Y."/>
            <person name="Amoako-Attah I."/>
            <person name="Meinhardt L.W."/>
            <person name="Bailey B.A."/>
            <person name="Cohen S.P."/>
        </authorList>
    </citation>
    <scope>NUCLEOTIDE SEQUENCE [LARGE SCALE GENOMIC DNA]</scope>
    <source>
        <strain evidence="3 4">GH-12</strain>
    </source>
</reference>
<feature type="region of interest" description="Disordered" evidence="1">
    <location>
        <begin position="386"/>
        <end position="461"/>
    </location>
</feature>
<sequence length="1234" mass="134399">MSEDTPIPSDSNGPRIIQMKDIAPSKRSLSQESISSPTYILKGIWNGRSVIVKKLTQDSRGDQLAQKASTWRGLYHPNILDVYGISAQDEEPLYIILPLQQNGSVRQWIAGRSDQNLNPLVLDVAVGMRYLHANGIVHGGLKPDNILINADGRACVADYDMAHIQPSRSLDSHRYFSPEAWKGTTSKESDVFAFAMCALEILTLALPWGFHSEKRIYRLLVQENARPDRPDDPAVIRRGLTDKVWSIIEECWCREARLRPSFDIIVRLWREPDEESYSATALTHNAGDQRSSPNAALFDNRDRAGSASGSGRRREVGNSVGTYLSGPPAYNESEELDDLEVTEPSPGYADYATVTSARNAPSDDLQENEIVYTSPAQAHNMLVRGMSSGESSSSVGTSSSRGWRGPPRSPPTPATPPSSRSLKKSSNGYAASPQMSPSRSLPVTQSHSYQQSISGLTGQTRHSTLRTHRFSTDLVEALPVLTRDETLRRWEANQQTYSPQPSTSVHRQYISHQLTAEPLEMSGDMASVDESLEYSFRMGSQSSSRSTVGAHPSAMLLVQALQAEVKEGRNTQSVDGFLHKMYEVAMESEKEAFKLVHAGAVPTLIHLLKTRAAEQYGVEIVLITLGTLAHHSISANAIYRTGTATTLVELCNSTPEDSVRMLSIWCLTRICRSTEVANSLIKLNLVSVIMRFQASIGPIMPTMPLYCLGTLIQSDALAEHLASLGLVKAIATHLKRCSQLDVPSPDSVSAGLYAVARISRSIPLAKELAKAGCVEVIARHLKTSTDPDVLHWSARAVGCLMRPNSSDMSKILLEADIARGLARLPTVLPPGSLYPLGSFGFAIQRFSCAEWGGSTRKALVEAGVVDSLLAALRVTADEFVPDVHVELALAISLLGDVGGSAIRKEIVNAGGIDILKNVGAAGGPDVSKACNMAVTSITGNLFSRNAGSSLDEISLTPRQAEIVSKSATAVQAAVADGSVHRVLSLDDCFVKFDNMDILNEGDTQVFVYTAFRSSPNAPRVPKVYECFSWNGMQYLVTERINHPTVDAWAIANALRSLFTLSAPIGSEIGLIEGAYAKAQSPKRRAKNGLVRHPFFGYDTAPFRYTGAPALQRHINKALTYRPRSAPPLEVNIADDPLVMVQDDIHPSNFLIDPETHEVTIIDFAGISALPRSFVSFTLYTTKDKFVAGVAQYLSWERFDSLLALAAAAGIYAQISNKRFGLDKDGHPVPKVVSR</sequence>
<feature type="region of interest" description="Disordered" evidence="1">
    <location>
        <begin position="281"/>
        <end position="349"/>
    </location>
</feature>
<dbReference type="InterPro" id="IPR000719">
    <property type="entry name" value="Prot_kinase_dom"/>
</dbReference>
<accession>A0AAW0D137</accession>
<dbReference type="Gene3D" id="1.25.10.10">
    <property type="entry name" value="Leucine-rich Repeat Variant"/>
    <property type="match status" value="1"/>
</dbReference>
<feature type="compositionally biased region" description="Pro residues" evidence="1">
    <location>
        <begin position="407"/>
        <end position="416"/>
    </location>
</feature>
<name>A0AAW0D137_9AGAR</name>
<dbReference type="GO" id="GO:0005524">
    <property type="term" value="F:ATP binding"/>
    <property type="evidence" value="ECO:0007669"/>
    <property type="project" value="InterPro"/>
</dbReference>
<protein>
    <recommendedName>
        <fullName evidence="2">Protein kinase domain-containing protein</fullName>
    </recommendedName>
</protein>
<dbReference type="PROSITE" id="PS50011">
    <property type="entry name" value="PROTEIN_KINASE_DOM"/>
    <property type="match status" value="1"/>
</dbReference>
<dbReference type="Gene3D" id="1.10.510.10">
    <property type="entry name" value="Transferase(Phosphotransferase) domain 1"/>
    <property type="match status" value="1"/>
</dbReference>
<dbReference type="EMBL" id="JAYKXP010000022">
    <property type="protein sequence ID" value="KAK7046115.1"/>
    <property type="molecule type" value="Genomic_DNA"/>
</dbReference>
<feature type="compositionally biased region" description="Acidic residues" evidence="1">
    <location>
        <begin position="332"/>
        <end position="341"/>
    </location>
</feature>
<dbReference type="InterPro" id="IPR011009">
    <property type="entry name" value="Kinase-like_dom_sf"/>
</dbReference>